<sequence>MMRGSFQVMLFGYHSFLSCIFVIRYSGSAQVFHSLEFVSPCNGHTIRVISSLKVRPSSSSLNRDPKVHRRHDVCVDGRQCIIAISKSRRNGQHDKQESRTSGVPLEWGNSSLRLWLVGAWVSHCSRSKTWCAAPRVRFPLVIVNVWWCFKDKERGKQPTSSRDR</sequence>
<dbReference type="EMBL" id="JAULSX010000002">
    <property type="protein sequence ID" value="KAK3497071.1"/>
    <property type="molecule type" value="Genomic_DNA"/>
</dbReference>
<dbReference type="GeneID" id="87879347"/>
<dbReference type="PROSITE" id="PS51257">
    <property type="entry name" value="PROKAR_LIPOPROTEIN"/>
    <property type="match status" value="1"/>
</dbReference>
<organism evidence="1 2">
    <name type="scientific">Neurospora hispaniola</name>
    <dbReference type="NCBI Taxonomy" id="588809"/>
    <lineage>
        <taxon>Eukaryota</taxon>
        <taxon>Fungi</taxon>
        <taxon>Dikarya</taxon>
        <taxon>Ascomycota</taxon>
        <taxon>Pezizomycotina</taxon>
        <taxon>Sordariomycetes</taxon>
        <taxon>Sordariomycetidae</taxon>
        <taxon>Sordariales</taxon>
        <taxon>Sordariaceae</taxon>
        <taxon>Neurospora</taxon>
    </lineage>
</organism>
<gene>
    <name evidence="1" type="ORF">B0T23DRAFT_74270</name>
</gene>
<name>A0AAJ0ICA4_9PEZI</name>
<dbReference type="Proteomes" id="UP001285908">
    <property type="component" value="Unassembled WGS sequence"/>
</dbReference>
<keyword evidence="2" id="KW-1185">Reference proteome</keyword>
<reference evidence="1 2" key="1">
    <citation type="journal article" date="2023" name="Mol. Phylogenet. Evol.">
        <title>Genome-scale phylogeny and comparative genomics of the fungal order Sordariales.</title>
        <authorList>
            <person name="Hensen N."/>
            <person name="Bonometti L."/>
            <person name="Westerberg I."/>
            <person name="Brannstrom I.O."/>
            <person name="Guillou S."/>
            <person name="Cros-Aarteil S."/>
            <person name="Calhoun S."/>
            <person name="Haridas S."/>
            <person name="Kuo A."/>
            <person name="Mondo S."/>
            <person name="Pangilinan J."/>
            <person name="Riley R."/>
            <person name="LaButti K."/>
            <person name="Andreopoulos B."/>
            <person name="Lipzen A."/>
            <person name="Chen C."/>
            <person name="Yan M."/>
            <person name="Daum C."/>
            <person name="Ng V."/>
            <person name="Clum A."/>
            <person name="Steindorff A."/>
            <person name="Ohm R.A."/>
            <person name="Martin F."/>
            <person name="Silar P."/>
            <person name="Natvig D.O."/>
            <person name="Lalanne C."/>
            <person name="Gautier V."/>
            <person name="Ament-Velasquez S.L."/>
            <person name="Kruys A."/>
            <person name="Hutchinson M.I."/>
            <person name="Powell A.J."/>
            <person name="Barry K."/>
            <person name="Miller A.N."/>
            <person name="Grigoriev I.V."/>
            <person name="Debuchy R."/>
            <person name="Gladieux P."/>
            <person name="Hiltunen Thoren M."/>
            <person name="Johannesson H."/>
        </authorList>
    </citation>
    <scope>NUCLEOTIDE SEQUENCE [LARGE SCALE GENOMIC DNA]</scope>
    <source>
        <strain evidence="1 2">FGSC 10403</strain>
    </source>
</reference>
<dbReference type="RefSeq" id="XP_062695335.1">
    <property type="nucleotide sequence ID" value="XM_062841725.1"/>
</dbReference>
<protein>
    <submittedName>
        <fullName evidence="1">Uncharacterized protein</fullName>
    </submittedName>
</protein>
<proteinExistence type="predicted"/>
<comment type="caution">
    <text evidence="1">The sequence shown here is derived from an EMBL/GenBank/DDBJ whole genome shotgun (WGS) entry which is preliminary data.</text>
</comment>
<evidence type="ECO:0000313" key="1">
    <source>
        <dbReference type="EMBL" id="KAK3497071.1"/>
    </source>
</evidence>
<evidence type="ECO:0000313" key="2">
    <source>
        <dbReference type="Proteomes" id="UP001285908"/>
    </source>
</evidence>
<accession>A0AAJ0ICA4</accession>
<dbReference type="AlphaFoldDB" id="A0AAJ0ICA4"/>